<gene>
    <name evidence="2" type="ORF">FHX42_001088</name>
</gene>
<dbReference type="AlphaFoldDB" id="A0A839DSP0"/>
<reference evidence="2 3" key="1">
    <citation type="submission" date="2020-07" db="EMBL/GenBank/DDBJ databases">
        <title>Sequencing the genomes of 1000 actinobacteria strains.</title>
        <authorList>
            <person name="Klenk H.-P."/>
        </authorList>
    </citation>
    <scope>NUCLEOTIDE SEQUENCE [LARGE SCALE GENOMIC DNA]</scope>
    <source>
        <strain evidence="2 3">DSM 45975</strain>
    </source>
</reference>
<evidence type="ECO:0000256" key="1">
    <source>
        <dbReference type="SAM" id="MobiDB-lite"/>
    </source>
</evidence>
<accession>A0A839DSP0</accession>
<keyword evidence="3" id="KW-1185">Reference proteome</keyword>
<sequence length="80" mass="8898">MRSRRPVAGTWREFVEDDVVAESLDSAGGGFDSGHVDALIEELATGWNLHESLHRRRAPRWPRGVTQTRRASNSTAGLLK</sequence>
<name>A0A839DSP0_9PSEU</name>
<dbReference type="EMBL" id="JACGWZ010000001">
    <property type="protein sequence ID" value="MBA8823759.1"/>
    <property type="molecule type" value="Genomic_DNA"/>
</dbReference>
<proteinExistence type="predicted"/>
<feature type="compositionally biased region" description="Polar residues" evidence="1">
    <location>
        <begin position="65"/>
        <end position="80"/>
    </location>
</feature>
<evidence type="ECO:0000313" key="2">
    <source>
        <dbReference type="EMBL" id="MBA8823759.1"/>
    </source>
</evidence>
<feature type="region of interest" description="Disordered" evidence="1">
    <location>
        <begin position="58"/>
        <end position="80"/>
    </location>
</feature>
<dbReference type="Proteomes" id="UP000569329">
    <property type="component" value="Unassembled WGS sequence"/>
</dbReference>
<protein>
    <submittedName>
        <fullName evidence="2">Uncharacterized protein</fullName>
    </submittedName>
</protein>
<comment type="caution">
    <text evidence="2">The sequence shown here is derived from an EMBL/GenBank/DDBJ whole genome shotgun (WGS) entry which is preliminary data.</text>
</comment>
<organism evidence="2 3">
    <name type="scientific">Halosaccharopolyspora lacisalsi</name>
    <dbReference type="NCBI Taxonomy" id="1000566"/>
    <lineage>
        <taxon>Bacteria</taxon>
        <taxon>Bacillati</taxon>
        <taxon>Actinomycetota</taxon>
        <taxon>Actinomycetes</taxon>
        <taxon>Pseudonocardiales</taxon>
        <taxon>Pseudonocardiaceae</taxon>
        <taxon>Halosaccharopolyspora</taxon>
    </lineage>
</organism>
<evidence type="ECO:0000313" key="3">
    <source>
        <dbReference type="Proteomes" id="UP000569329"/>
    </source>
</evidence>